<dbReference type="PANTHER" id="PTHR33681">
    <property type="entry name" value="BINDING PROTEIN, PUTATIVE, EXPRESSED-RELATED"/>
    <property type="match status" value="1"/>
</dbReference>
<proteinExistence type="predicted"/>
<keyword evidence="4" id="KW-1185">Reference proteome</keyword>
<keyword evidence="1" id="KW-0732">Signal</keyword>
<organism evidence="3 4">
    <name type="scientific">Salininema proteolyticum</name>
    <dbReference type="NCBI Taxonomy" id="1607685"/>
    <lineage>
        <taxon>Bacteria</taxon>
        <taxon>Bacillati</taxon>
        <taxon>Actinomycetota</taxon>
        <taxon>Actinomycetes</taxon>
        <taxon>Glycomycetales</taxon>
        <taxon>Glycomycetaceae</taxon>
        <taxon>Salininema</taxon>
    </lineage>
</organism>
<dbReference type="Gene3D" id="2.60.120.560">
    <property type="entry name" value="Exo-inulinase, domain 1"/>
    <property type="match status" value="1"/>
</dbReference>
<dbReference type="Gene3D" id="2.60.40.290">
    <property type="match status" value="1"/>
</dbReference>
<dbReference type="RefSeq" id="WP_380624061.1">
    <property type="nucleotide sequence ID" value="NZ_JBHSDK010000028.1"/>
</dbReference>
<sequence>MKRRTIFAAGTAAIGGAVLASPAGATQAGFRRLRSWASGYTAEFTVVNDGSSALESWAVDFDMPTGTTVKSLWNAEMTVDGRSYAVVNADHNGRVEPGQSTTFGFTAEGNGDPVDCTVNGSSCSGTAEPGDPTDGWTETPFTYYIQKPWDLAESDRYSHSGGVHTLWVYDTDEPHKEGSPTDPRTEMRWYEEYDSGEHMWDGDIYIPAGTSGASIVQTLRVERPANTPATDIMFRVYPEDGGTLRRYNATGAIVNTGVYDRWFNLKLAHDADSGSMKVYIDGVPTAEFEDRGPATRHFKCGVYHHGTGRAEARFRNLRYWTR</sequence>
<name>A0ABV8U2B5_9ACTN</name>
<dbReference type="EMBL" id="JBHSDK010000028">
    <property type="protein sequence ID" value="MFC4337259.1"/>
    <property type="molecule type" value="Genomic_DNA"/>
</dbReference>
<dbReference type="SUPFAM" id="SSF49384">
    <property type="entry name" value="Carbohydrate-binding domain"/>
    <property type="match status" value="1"/>
</dbReference>
<dbReference type="PANTHER" id="PTHR33681:SF4">
    <property type="entry name" value="OS12G0171100 PROTEIN"/>
    <property type="match status" value="1"/>
</dbReference>
<dbReference type="InterPro" id="IPR001919">
    <property type="entry name" value="CBD2"/>
</dbReference>
<dbReference type="PROSITE" id="PS51173">
    <property type="entry name" value="CBM2"/>
    <property type="match status" value="1"/>
</dbReference>
<feature type="signal peptide" evidence="1">
    <location>
        <begin position="1"/>
        <end position="20"/>
    </location>
</feature>
<reference evidence="4" key="1">
    <citation type="journal article" date="2019" name="Int. J. Syst. Evol. Microbiol.">
        <title>The Global Catalogue of Microorganisms (GCM) 10K type strain sequencing project: providing services to taxonomists for standard genome sequencing and annotation.</title>
        <authorList>
            <consortium name="The Broad Institute Genomics Platform"/>
            <consortium name="The Broad Institute Genome Sequencing Center for Infectious Disease"/>
            <person name="Wu L."/>
            <person name="Ma J."/>
        </authorList>
    </citation>
    <scope>NUCLEOTIDE SEQUENCE [LARGE SCALE GENOMIC DNA]</scope>
    <source>
        <strain evidence="4">IBRC-M 10908</strain>
    </source>
</reference>
<accession>A0ABV8U2B5</accession>
<dbReference type="Pfam" id="PF00553">
    <property type="entry name" value="CBM_2"/>
    <property type="match status" value="1"/>
</dbReference>
<dbReference type="InterPro" id="IPR012291">
    <property type="entry name" value="CBM2_carb-bd_dom_sf"/>
</dbReference>
<dbReference type="InterPro" id="IPR008965">
    <property type="entry name" value="CBM2/CBM3_carb-bd_dom_sf"/>
</dbReference>
<dbReference type="Proteomes" id="UP001595823">
    <property type="component" value="Unassembled WGS sequence"/>
</dbReference>
<protein>
    <submittedName>
        <fullName evidence="3">Cellulose binding domain-containing protein</fullName>
    </submittedName>
</protein>
<evidence type="ECO:0000256" key="1">
    <source>
        <dbReference type="SAM" id="SignalP"/>
    </source>
</evidence>
<feature type="chain" id="PRO_5046791794" evidence="1">
    <location>
        <begin position="21"/>
        <end position="322"/>
    </location>
</feature>
<comment type="caution">
    <text evidence="3">The sequence shown here is derived from an EMBL/GenBank/DDBJ whole genome shotgun (WGS) entry which is preliminary data.</text>
</comment>
<gene>
    <name evidence="3" type="ORF">ACFPET_18820</name>
</gene>
<feature type="domain" description="CBM2" evidence="2">
    <location>
        <begin position="19"/>
        <end position="126"/>
    </location>
</feature>
<evidence type="ECO:0000313" key="3">
    <source>
        <dbReference type="EMBL" id="MFC4337259.1"/>
    </source>
</evidence>
<evidence type="ECO:0000259" key="2">
    <source>
        <dbReference type="PROSITE" id="PS51173"/>
    </source>
</evidence>
<dbReference type="SMART" id="SM00637">
    <property type="entry name" value="CBD_II"/>
    <property type="match status" value="1"/>
</dbReference>
<evidence type="ECO:0000313" key="4">
    <source>
        <dbReference type="Proteomes" id="UP001595823"/>
    </source>
</evidence>